<evidence type="ECO:0000256" key="6">
    <source>
        <dbReference type="ARBA" id="ARBA00022692"/>
    </source>
</evidence>
<evidence type="ECO:0000313" key="14">
    <source>
        <dbReference type="EMBL" id="OZV61317.1"/>
    </source>
</evidence>
<proteinExistence type="predicted"/>
<dbReference type="PROSITE" id="PS50109">
    <property type="entry name" value="HIS_KIN"/>
    <property type="match status" value="1"/>
</dbReference>
<dbReference type="SMART" id="SM00387">
    <property type="entry name" value="HATPase_c"/>
    <property type="match status" value="1"/>
</dbReference>
<evidence type="ECO:0000256" key="10">
    <source>
        <dbReference type="ARBA" id="ARBA00023136"/>
    </source>
</evidence>
<comment type="subcellular location">
    <subcellularLocation>
        <location evidence="2">Membrane</location>
    </subcellularLocation>
</comment>
<dbReference type="Gene3D" id="1.10.287.130">
    <property type="match status" value="1"/>
</dbReference>
<dbReference type="GeneID" id="29594179"/>
<dbReference type="Gene3D" id="6.10.340.10">
    <property type="match status" value="1"/>
</dbReference>
<feature type="domain" description="Histidine kinase" evidence="12">
    <location>
        <begin position="248"/>
        <end position="464"/>
    </location>
</feature>
<dbReference type="CDD" id="cd06225">
    <property type="entry name" value="HAMP"/>
    <property type="match status" value="1"/>
</dbReference>
<keyword evidence="4" id="KW-0597">Phosphoprotein</keyword>
<sequence>MMSRFSALMRTTAARLSALYLLLFAVGAVALVFYMTNLSASILAGQTQQALGEEVASIGKSYARGGIPQLVRTIDYRSRQPGAYLYLVADPTGRILAGNVESVEPGVLNTDGIIERAFTYRRYGEQAPQMEHRAIAVVIALPNGMRLLVGRDLGEPERFRDLIRNSLVLALGIMGVGALLIWLFVGRRALKRIDDVSRASQRIMDGDLTGRLPVNGSGDEFDRLSGNLNVMLARILELNEGLKQVSDNIAHDLKTPLTRLRNRAEEALGGEKVEPEYRAALEDIIGESDQLIRTFNAILMISRLEAGYSSENLDDMPVAPIMRDVAEMYEPVAEDAGVTLTLGALDDVALHINRELVGQTVSNLVDNAIKYAGGEGRTATVTLLMEKDAQWVRIVVADNGPGIPADKRDHATERFVRLEESRTQPGSGLGLSLAKSVMKLHGGALRLEDNGPGLRAVLEFPLPHREVG</sequence>
<evidence type="ECO:0000256" key="2">
    <source>
        <dbReference type="ARBA" id="ARBA00004370"/>
    </source>
</evidence>
<dbReference type="Pfam" id="PF00512">
    <property type="entry name" value="HisKA"/>
    <property type="match status" value="1"/>
</dbReference>
<name>A0AB36PUW3_BRUML</name>
<evidence type="ECO:0000256" key="4">
    <source>
        <dbReference type="ARBA" id="ARBA00022553"/>
    </source>
</evidence>
<evidence type="ECO:0000256" key="9">
    <source>
        <dbReference type="ARBA" id="ARBA00023012"/>
    </source>
</evidence>
<dbReference type="CDD" id="cd00082">
    <property type="entry name" value="HisKA"/>
    <property type="match status" value="1"/>
</dbReference>
<keyword evidence="5" id="KW-0808">Transferase</keyword>
<dbReference type="RefSeq" id="WP_005969562.1">
    <property type="nucleotide sequence ID" value="NZ_CAKLDP010000007.1"/>
</dbReference>
<evidence type="ECO:0000256" key="3">
    <source>
        <dbReference type="ARBA" id="ARBA00012438"/>
    </source>
</evidence>
<dbReference type="InterPro" id="IPR004358">
    <property type="entry name" value="Sig_transdc_His_kin-like_C"/>
</dbReference>
<dbReference type="SUPFAM" id="SSF158472">
    <property type="entry name" value="HAMP domain-like"/>
    <property type="match status" value="1"/>
</dbReference>
<accession>A0AB36PUW3</accession>
<dbReference type="PROSITE" id="PS50885">
    <property type="entry name" value="HAMP"/>
    <property type="match status" value="1"/>
</dbReference>
<evidence type="ECO:0000256" key="11">
    <source>
        <dbReference type="SAM" id="Phobius"/>
    </source>
</evidence>
<dbReference type="GO" id="GO:0005886">
    <property type="term" value="C:plasma membrane"/>
    <property type="evidence" value="ECO:0007669"/>
    <property type="project" value="TreeGrafter"/>
</dbReference>
<dbReference type="EC" id="2.7.13.3" evidence="3"/>
<keyword evidence="7 14" id="KW-0418">Kinase</keyword>
<gene>
    <name evidence="14" type="ORF">BI318_08690</name>
</gene>
<dbReference type="InterPro" id="IPR036890">
    <property type="entry name" value="HATPase_C_sf"/>
</dbReference>
<dbReference type="InterPro" id="IPR050428">
    <property type="entry name" value="TCS_sensor_his_kinase"/>
</dbReference>
<keyword evidence="6 11" id="KW-0812">Transmembrane</keyword>
<protein>
    <recommendedName>
        <fullName evidence="3">histidine kinase</fullName>
        <ecNumber evidence="3">2.7.13.3</ecNumber>
    </recommendedName>
</protein>
<dbReference type="Pfam" id="PF02518">
    <property type="entry name" value="HATPase_c"/>
    <property type="match status" value="1"/>
</dbReference>
<evidence type="ECO:0000313" key="15">
    <source>
        <dbReference type="Proteomes" id="UP000216335"/>
    </source>
</evidence>
<evidence type="ECO:0000259" key="12">
    <source>
        <dbReference type="PROSITE" id="PS50109"/>
    </source>
</evidence>
<keyword evidence="9" id="KW-0902">Two-component regulatory system</keyword>
<dbReference type="GO" id="GO:0000155">
    <property type="term" value="F:phosphorelay sensor kinase activity"/>
    <property type="evidence" value="ECO:0007669"/>
    <property type="project" value="InterPro"/>
</dbReference>
<dbReference type="Proteomes" id="UP000216335">
    <property type="component" value="Unassembled WGS sequence"/>
</dbReference>
<dbReference type="PRINTS" id="PR00344">
    <property type="entry name" value="BCTRLSENSOR"/>
</dbReference>
<dbReference type="AlphaFoldDB" id="A0AB36PUW3"/>
<feature type="domain" description="HAMP" evidence="13">
    <location>
        <begin position="187"/>
        <end position="240"/>
    </location>
</feature>
<evidence type="ECO:0000256" key="5">
    <source>
        <dbReference type="ARBA" id="ARBA00022679"/>
    </source>
</evidence>
<dbReference type="InterPro" id="IPR005467">
    <property type="entry name" value="His_kinase_dom"/>
</dbReference>
<dbReference type="Pfam" id="PF00672">
    <property type="entry name" value="HAMP"/>
    <property type="match status" value="1"/>
</dbReference>
<dbReference type="SMART" id="SM00304">
    <property type="entry name" value="HAMP"/>
    <property type="match status" value="1"/>
</dbReference>
<comment type="caution">
    <text evidence="14">The sequence shown here is derived from an EMBL/GenBank/DDBJ whole genome shotgun (WGS) entry which is preliminary data.</text>
</comment>
<dbReference type="InterPro" id="IPR003661">
    <property type="entry name" value="HisK_dim/P_dom"/>
</dbReference>
<comment type="catalytic activity">
    <reaction evidence="1">
        <text>ATP + protein L-histidine = ADP + protein N-phospho-L-histidine.</text>
        <dbReference type="EC" id="2.7.13.3"/>
    </reaction>
</comment>
<organism evidence="14 15">
    <name type="scientific">Brucella melitensis</name>
    <dbReference type="NCBI Taxonomy" id="29459"/>
    <lineage>
        <taxon>Bacteria</taxon>
        <taxon>Pseudomonadati</taxon>
        <taxon>Pseudomonadota</taxon>
        <taxon>Alphaproteobacteria</taxon>
        <taxon>Hyphomicrobiales</taxon>
        <taxon>Brucellaceae</taxon>
        <taxon>Brucella/Ochrobactrum group</taxon>
        <taxon>Brucella</taxon>
    </lineage>
</organism>
<evidence type="ECO:0000256" key="1">
    <source>
        <dbReference type="ARBA" id="ARBA00000085"/>
    </source>
</evidence>
<dbReference type="PANTHER" id="PTHR45436:SF8">
    <property type="entry name" value="HISTIDINE KINASE"/>
    <property type="match status" value="1"/>
</dbReference>
<dbReference type="CDD" id="cd00075">
    <property type="entry name" value="HATPase"/>
    <property type="match status" value="1"/>
</dbReference>
<evidence type="ECO:0000259" key="13">
    <source>
        <dbReference type="PROSITE" id="PS50885"/>
    </source>
</evidence>
<dbReference type="PANTHER" id="PTHR45436">
    <property type="entry name" value="SENSOR HISTIDINE KINASE YKOH"/>
    <property type="match status" value="1"/>
</dbReference>
<keyword evidence="10 11" id="KW-0472">Membrane</keyword>
<keyword evidence="8 11" id="KW-1133">Transmembrane helix</keyword>
<evidence type="ECO:0000256" key="7">
    <source>
        <dbReference type="ARBA" id="ARBA00022777"/>
    </source>
</evidence>
<dbReference type="InterPro" id="IPR036097">
    <property type="entry name" value="HisK_dim/P_sf"/>
</dbReference>
<feature type="transmembrane region" description="Helical" evidence="11">
    <location>
        <begin position="167"/>
        <end position="185"/>
    </location>
</feature>
<dbReference type="InterPro" id="IPR003594">
    <property type="entry name" value="HATPase_dom"/>
</dbReference>
<reference evidence="14 15" key="1">
    <citation type="submission" date="2017-05" db="EMBL/GenBank/DDBJ databases">
        <title>The genome sequence of the facultative intracellular pathogen Brucella melitensis KIV-L.</title>
        <authorList>
            <person name="Pisarenko S."/>
            <person name="Kovalev D."/>
            <person name="Khachaturova A."/>
            <person name="Kulichenko A."/>
        </authorList>
    </citation>
    <scope>NUCLEOTIDE SEQUENCE [LARGE SCALE GENOMIC DNA]</scope>
    <source>
        <strain evidence="14 15">KIV-L</strain>
    </source>
</reference>
<dbReference type="Gene3D" id="3.30.565.10">
    <property type="entry name" value="Histidine kinase-like ATPase, C-terminal domain"/>
    <property type="match status" value="1"/>
</dbReference>
<dbReference type="SUPFAM" id="SSF47384">
    <property type="entry name" value="Homodimeric domain of signal transducing histidine kinase"/>
    <property type="match status" value="1"/>
</dbReference>
<dbReference type="EMBL" id="NGJQ01000007">
    <property type="protein sequence ID" value="OZV61317.1"/>
    <property type="molecule type" value="Genomic_DNA"/>
</dbReference>
<dbReference type="SMART" id="SM00388">
    <property type="entry name" value="HisKA"/>
    <property type="match status" value="1"/>
</dbReference>
<dbReference type="SUPFAM" id="SSF55874">
    <property type="entry name" value="ATPase domain of HSP90 chaperone/DNA topoisomerase II/histidine kinase"/>
    <property type="match status" value="1"/>
</dbReference>
<evidence type="ECO:0000256" key="8">
    <source>
        <dbReference type="ARBA" id="ARBA00022989"/>
    </source>
</evidence>
<dbReference type="InterPro" id="IPR003660">
    <property type="entry name" value="HAMP_dom"/>
</dbReference>